<evidence type="ECO:0000256" key="5">
    <source>
        <dbReference type="ARBA" id="ARBA00022991"/>
    </source>
</evidence>
<evidence type="ECO:0000313" key="7">
    <source>
        <dbReference type="EMBL" id="KAK9917356.1"/>
    </source>
</evidence>
<dbReference type="EMBL" id="JALJOT010000002">
    <property type="protein sequence ID" value="KAK9917356.1"/>
    <property type="molecule type" value="Genomic_DNA"/>
</dbReference>
<dbReference type="PANTHER" id="PTHR21649">
    <property type="entry name" value="CHLOROPHYLL A/B BINDING PROTEIN"/>
    <property type="match status" value="1"/>
</dbReference>
<gene>
    <name evidence="7" type="ORF">WJX75_003491</name>
</gene>
<name>A0ABR2Z0C3_9CHLO</name>
<dbReference type="SUPFAM" id="SSF103511">
    <property type="entry name" value="Chlorophyll a-b binding protein"/>
    <property type="match status" value="1"/>
</dbReference>
<keyword evidence="1 6" id="KW-0148">Chlorophyll</keyword>
<comment type="similarity">
    <text evidence="6">Belongs to the light-harvesting chlorophyll a/b-binding (LHC) protein family.</text>
</comment>
<keyword evidence="4 6" id="KW-0934">Plastid</keyword>
<keyword evidence="6" id="KW-0793">Thylakoid</keyword>
<reference evidence="7 8" key="1">
    <citation type="journal article" date="2024" name="Nat. Commun.">
        <title>Phylogenomics reveals the evolutionary origins of lichenization in chlorophyte algae.</title>
        <authorList>
            <person name="Puginier C."/>
            <person name="Libourel C."/>
            <person name="Otte J."/>
            <person name="Skaloud P."/>
            <person name="Haon M."/>
            <person name="Grisel S."/>
            <person name="Petersen M."/>
            <person name="Berrin J.G."/>
            <person name="Delaux P.M."/>
            <person name="Dal Grande F."/>
            <person name="Keller J."/>
        </authorList>
    </citation>
    <scope>NUCLEOTIDE SEQUENCE [LARGE SCALE GENOMIC DNA]</scope>
    <source>
        <strain evidence="7 8">SAG 216-7</strain>
    </source>
</reference>
<keyword evidence="8" id="KW-1185">Reference proteome</keyword>
<comment type="caution">
    <text evidence="7">The sequence shown here is derived from an EMBL/GenBank/DDBJ whole genome shotgun (WGS) entry which is preliminary data.</text>
</comment>
<comment type="subcellular location">
    <subcellularLocation>
        <location evidence="6">Plastid</location>
        <location evidence="6">Chloroplast thylakoid membrane</location>
    </subcellularLocation>
</comment>
<proteinExistence type="inferred from homology"/>
<keyword evidence="3 6" id="KW-0602">Photosynthesis</keyword>
<organism evidence="7 8">
    <name type="scientific">Coccomyxa subellipsoidea</name>
    <dbReference type="NCBI Taxonomy" id="248742"/>
    <lineage>
        <taxon>Eukaryota</taxon>
        <taxon>Viridiplantae</taxon>
        <taxon>Chlorophyta</taxon>
        <taxon>core chlorophytes</taxon>
        <taxon>Trebouxiophyceae</taxon>
        <taxon>Trebouxiophyceae incertae sedis</taxon>
        <taxon>Coccomyxaceae</taxon>
        <taxon>Coccomyxa</taxon>
    </lineage>
</organism>
<comment type="function">
    <text evidence="6">The light-harvesting complex (LHC) functions as a light receptor, it captures and delivers excitation energy to photosystems with which it is closely associated.</text>
</comment>
<dbReference type="InterPro" id="IPR022796">
    <property type="entry name" value="Chloroa_b-bind"/>
</dbReference>
<evidence type="ECO:0000313" key="8">
    <source>
        <dbReference type="Proteomes" id="UP001491310"/>
    </source>
</evidence>
<protein>
    <recommendedName>
        <fullName evidence="6">Chlorophyll a-b binding protein, chloroplastic</fullName>
    </recommendedName>
</protein>
<dbReference type="InterPro" id="IPR001344">
    <property type="entry name" value="Chloro_AB-bd_pln"/>
</dbReference>
<evidence type="ECO:0000256" key="6">
    <source>
        <dbReference type="RuleBase" id="RU363080"/>
    </source>
</evidence>
<keyword evidence="5 6" id="KW-0157">Chromophore</keyword>
<dbReference type="Gene3D" id="1.10.3460.10">
    <property type="entry name" value="Chlorophyll a/b binding protein domain"/>
    <property type="match status" value="1"/>
</dbReference>
<keyword evidence="6" id="KW-0603">Photosystem I</keyword>
<evidence type="ECO:0000256" key="4">
    <source>
        <dbReference type="ARBA" id="ARBA00022640"/>
    </source>
</evidence>
<keyword evidence="2 6" id="KW-0150">Chloroplast</keyword>
<sequence>MANAVAMSSLLGSKSAVAARPAAFSGKARTTRVQARFVAVSAADRQVWFPGNAPAPHLDGSMAGDYGFDPLSLGSDPQLLKWFQQAELVHGRTAMTAVAGILFPAVATKAGVVNIPQWYDAGSVWVQNNPSFPFAALLFIQIILTGWVETKRWLDFKNPGSQGDGSFLGVTDDFKPMDNGYPGGKFFDPFGLSRGSEAQLKKYQENEIKNGRLAMVAFLGFIAQHAATGKGPIENLADHIANPTAVTFATNGVSLPFVH</sequence>
<evidence type="ECO:0000256" key="3">
    <source>
        <dbReference type="ARBA" id="ARBA00022531"/>
    </source>
</evidence>
<accession>A0ABR2Z0C3</accession>
<keyword evidence="6" id="KW-0604">Photosystem II</keyword>
<evidence type="ECO:0000256" key="2">
    <source>
        <dbReference type="ARBA" id="ARBA00022528"/>
    </source>
</evidence>
<evidence type="ECO:0000256" key="1">
    <source>
        <dbReference type="ARBA" id="ARBA00022494"/>
    </source>
</evidence>
<dbReference type="Proteomes" id="UP001491310">
    <property type="component" value="Unassembled WGS sequence"/>
</dbReference>
<dbReference type="Pfam" id="PF00504">
    <property type="entry name" value="Chloroa_b-bind"/>
    <property type="match status" value="1"/>
</dbReference>